<dbReference type="InterPro" id="IPR050570">
    <property type="entry name" value="Cell_wall_metabolism_enzyme"/>
</dbReference>
<dbReference type="InterPro" id="IPR011055">
    <property type="entry name" value="Dup_hybrid_motif"/>
</dbReference>
<dbReference type="InterPro" id="IPR016047">
    <property type="entry name" value="M23ase_b-sheet_dom"/>
</dbReference>
<dbReference type="SUPFAM" id="SSF51261">
    <property type="entry name" value="Duplicated hybrid motif"/>
    <property type="match status" value="1"/>
</dbReference>
<dbReference type="PANTHER" id="PTHR21666">
    <property type="entry name" value="PEPTIDASE-RELATED"/>
    <property type="match status" value="1"/>
</dbReference>
<reference evidence="2 3" key="1">
    <citation type="submission" date="2018-05" db="EMBL/GenBank/DDBJ databases">
        <title>A metagenomic window into the 2 km-deep terrestrial subsurface aquifer revealed taxonomically and functionally diverse microbial community comprising novel uncultured bacterial lineages.</title>
        <authorList>
            <person name="Kadnikov V.V."/>
            <person name="Mardanov A.V."/>
            <person name="Beletsky A.V."/>
            <person name="Banks D."/>
            <person name="Pimenov N.V."/>
            <person name="Frank Y.A."/>
            <person name="Karnachuk O.V."/>
            <person name="Ravin N.V."/>
        </authorList>
    </citation>
    <scope>NUCLEOTIDE SEQUENCE [LARGE SCALE GENOMIC DNA]</scope>
    <source>
        <strain evidence="2">BY5</strain>
    </source>
</reference>
<evidence type="ECO:0000259" key="1">
    <source>
        <dbReference type="Pfam" id="PF01551"/>
    </source>
</evidence>
<proteinExistence type="predicted"/>
<organism evidence="2 3">
    <name type="scientific">Candidatus Ozemobacter sibiricus</name>
    <dbReference type="NCBI Taxonomy" id="2268124"/>
    <lineage>
        <taxon>Bacteria</taxon>
        <taxon>Candidatus Ozemobacteria</taxon>
        <taxon>Candidatus Ozemobacterales</taxon>
        <taxon>Candidatus Ozemobacteraceae</taxon>
        <taxon>Candidatus Ozemobacter</taxon>
    </lineage>
</organism>
<protein>
    <submittedName>
        <fullName evidence="2">Metalloendopeptidase</fullName>
    </submittedName>
</protein>
<dbReference type="PANTHER" id="PTHR21666:SF270">
    <property type="entry name" value="MUREIN HYDROLASE ACTIVATOR ENVC"/>
    <property type="match status" value="1"/>
</dbReference>
<gene>
    <name evidence="2" type="ORF">OZSIB_4307</name>
</gene>
<dbReference type="GO" id="GO:0004222">
    <property type="term" value="F:metalloendopeptidase activity"/>
    <property type="evidence" value="ECO:0007669"/>
    <property type="project" value="TreeGrafter"/>
</dbReference>
<evidence type="ECO:0000313" key="2">
    <source>
        <dbReference type="EMBL" id="RCK79553.1"/>
    </source>
</evidence>
<dbReference type="EMBL" id="QOQW01000012">
    <property type="protein sequence ID" value="RCK79553.1"/>
    <property type="molecule type" value="Genomic_DNA"/>
</dbReference>
<name>A0A367ZN62_9BACT</name>
<dbReference type="Proteomes" id="UP000252355">
    <property type="component" value="Unassembled WGS sequence"/>
</dbReference>
<dbReference type="FunFam" id="2.70.70.10:FF:000006">
    <property type="entry name" value="M23 family peptidase"/>
    <property type="match status" value="1"/>
</dbReference>
<feature type="domain" description="M23ase beta-sheet core" evidence="1">
    <location>
        <begin position="140"/>
        <end position="234"/>
    </location>
</feature>
<dbReference type="AlphaFoldDB" id="A0A367ZN62"/>
<accession>A0A367ZN62</accession>
<sequence length="240" mass="26129">MNMRKNFHLCRIVLVLFVSLIVPGLAHAGLLLPPDRPLELVVRAEKSERAGPAAAKEAPEKGLFFNALETRNFEPGAVKSFVVKVARRPLRAKEVPSGVELPRDFVAAGPLGPFMRPVAGSISSYFGYRKHPYRRVSRTFHTGIDIPAPTGTPIRVVAPGKVVYSGWRSGYGLMVEVDHGNGISTVYAHCSKLFLRLGQVVSAGQLVGGVGRTGVTTGSHLHFEVRRRGSPVDPMRFLAR</sequence>
<dbReference type="CDD" id="cd12797">
    <property type="entry name" value="M23_peptidase"/>
    <property type="match status" value="1"/>
</dbReference>
<evidence type="ECO:0000313" key="3">
    <source>
        <dbReference type="Proteomes" id="UP000252355"/>
    </source>
</evidence>
<dbReference type="Gene3D" id="2.70.70.10">
    <property type="entry name" value="Glucose Permease (Domain IIA)"/>
    <property type="match status" value="1"/>
</dbReference>
<dbReference type="Pfam" id="PF01551">
    <property type="entry name" value="Peptidase_M23"/>
    <property type="match status" value="1"/>
</dbReference>
<comment type="caution">
    <text evidence="2">The sequence shown here is derived from an EMBL/GenBank/DDBJ whole genome shotgun (WGS) entry which is preliminary data.</text>
</comment>